<keyword evidence="3" id="KW-0240">DNA-directed RNA polymerase</keyword>
<protein>
    <submittedName>
        <fullName evidence="3">DNA-directed RNA polymerase subunit beta</fullName>
    </submittedName>
</protein>
<dbReference type="AlphaFoldDB" id="A0A2W7MH82"/>
<accession>A0A2W7MH82</accession>
<organism evidence="3 4">
    <name type="scientific">Psychrobacillus insolitus</name>
    <dbReference type="NCBI Taxonomy" id="1461"/>
    <lineage>
        <taxon>Bacteria</taxon>
        <taxon>Bacillati</taxon>
        <taxon>Bacillota</taxon>
        <taxon>Bacilli</taxon>
        <taxon>Bacillales</taxon>
        <taxon>Bacillaceae</taxon>
        <taxon>Psychrobacillus</taxon>
    </lineage>
</organism>
<name>A0A2W7MH82_9BACI</name>
<keyword evidence="2" id="KW-0472">Membrane</keyword>
<evidence type="ECO:0000313" key="3">
    <source>
        <dbReference type="EMBL" id="PZX05898.1"/>
    </source>
</evidence>
<evidence type="ECO:0000256" key="1">
    <source>
        <dbReference type="SAM" id="MobiDB-lite"/>
    </source>
</evidence>
<comment type="caution">
    <text evidence="3">The sequence shown here is derived from an EMBL/GenBank/DDBJ whole genome shotgun (WGS) entry which is preliminary data.</text>
</comment>
<evidence type="ECO:0000256" key="2">
    <source>
        <dbReference type="SAM" id="Phobius"/>
    </source>
</evidence>
<keyword evidence="2" id="KW-1133">Transmembrane helix</keyword>
<feature type="region of interest" description="Disordered" evidence="1">
    <location>
        <begin position="1"/>
        <end position="20"/>
    </location>
</feature>
<dbReference type="Proteomes" id="UP000248646">
    <property type="component" value="Unassembled WGS sequence"/>
</dbReference>
<dbReference type="RefSeq" id="WP_111439338.1">
    <property type="nucleotide sequence ID" value="NZ_QKZI01000002.1"/>
</dbReference>
<dbReference type="GO" id="GO:0000428">
    <property type="term" value="C:DNA-directed RNA polymerase complex"/>
    <property type="evidence" value="ECO:0007669"/>
    <property type="project" value="UniProtKB-KW"/>
</dbReference>
<keyword evidence="2" id="KW-0812">Transmembrane</keyword>
<proteinExistence type="predicted"/>
<evidence type="ECO:0000313" key="4">
    <source>
        <dbReference type="Proteomes" id="UP000248646"/>
    </source>
</evidence>
<keyword evidence="3" id="KW-0804">Transcription</keyword>
<dbReference type="Pfam" id="PF11772">
    <property type="entry name" value="EpuA"/>
    <property type="match status" value="1"/>
</dbReference>
<dbReference type="InterPro" id="IPR024596">
    <property type="entry name" value="RNApol_su_b/EpuA"/>
</dbReference>
<feature type="transmembrane region" description="Helical" evidence="2">
    <location>
        <begin position="36"/>
        <end position="62"/>
    </location>
</feature>
<sequence>MSEEVKISARQQKKMDKAQNKEQKKTYWVQIRMFPIWLRIILIILLLAAAVAAGLMIGYGVVGDGKPTDALKWETYQYILDIKDGK</sequence>
<gene>
    <name evidence="3" type="ORF">C7437_102365</name>
</gene>
<dbReference type="EMBL" id="QKZI01000002">
    <property type="protein sequence ID" value="PZX05898.1"/>
    <property type="molecule type" value="Genomic_DNA"/>
</dbReference>
<keyword evidence="4" id="KW-1185">Reference proteome</keyword>
<reference evidence="3 4" key="1">
    <citation type="submission" date="2018-06" db="EMBL/GenBank/DDBJ databases">
        <title>Genomic Encyclopedia of Type Strains, Phase IV (KMG-IV): sequencing the most valuable type-strain genomes for metagenomic binning, comparative biology and taxonomic classification.</title>
        <authorList>
            <person name="Goeker M."/>
        </authorList>
    </citation>
    <scope>NUCLEOTIDE SEQUENCE [LARGE SCALE GENOMIC DNA]</scope>
    <source>
        <strain evidence="3 4">DSM 5</strain>
    </source>
</reference>
<dbReference type="OrthoDB" id="2300232at2"/>